<dbReference type="Proteomes" id="UP000708208">
    <property type="component" value="Unassembled WGS sequence"/>
</dbReference>
<name>A0A8J2JCE0_9HEXA</name>
<dbReference type="EMBL" id="CAJVCH010006113">
    <property type="protein sequence ID" value="CAG7659277.1"/>
    <property type="molecule type" value="Genomic_DNA"/>
</dbReference>
<accession>A0A8J2JCE0</accession>
<feature type="compositionally biased region" description="Acidic residues" evidence="3">
    <location>
        <begin position="347"/>
        <end position="371"/>
    </location>
</feature>
<proteinExistence type="predicted"/>
<dbReference type="Pfam" id="PF01926">
    <property type="entry name" value="MMR_HSR1"/>
    <property type="match status" value="1"/>
</dbReference>
<dbReference type="PROSITE" id="PS51721">
    <property type="entry name" value="G_CP"/>
    <property type="match status" value="1"/>
</dbReference>
<evidence type="ECO:0000313" key="5">
    <source>
        <dbReference type="EMBL" id="CAG7659277.1"/>
    </source>
</evidence>
<sequence length="446" mass="49069">RKARKDAVLAEKRGLPTPAPTVEVSKKAKNVVSNSTKKIAAPVSFESLMKRAQDRGYVFEKRTQQKSKETDSSLKAFYREFQQVIKESDIIVQVLDARDPLGSRSEEAEETVREHSDKKLIMVLNKCDLIPVDNLKQWISYLRQTTGTAVLPFKANTQKQKDRLGSGAASVSTDKQTALDTKKSIGVSDLLGLLGTWARSAPGGITVGVVGMPNVGKSSIINSLKRSRACSVGAKPGVTRACQVVHLDSKLKLIDSPGVCFSKEKDFASEDEFLAQVALKYGLLKKGGIPNGEAAQQKIIHDWHTGQIRFFTEPPELTSTEAASAIVTDLATPFSLDNWEPKLTLEPSDDEEMNDDDSAYEDMDLSDEEEEKPPKKSTKKVTFAVDTETKPKGKKDSTQVSPDAKKRVAYLASKKESLKKFKKSKKRSTKKASELSDVLEGLSFDL</sequence>
<dbReference type="InterPro" id="IPR050755">
    <property type="entry name" value="TRAFAC_YlqF/YawG_RiboMat"/>
</dbReference>
<feature type="region of interest" description="Disordered" evidence="3">
    <location>
        <begin position="338"/>
        <end position="408"/>
    </location>
</feature>
<keyword evidence="6" id="KW-1185">Reference proteome</keyword>
<organism evidence="5 6">
    <name type="scientific">Allacma fusca</name>
    <dbReference type="NCBI Taxonomy" id="39272"/>
    <lineage>
        <taxon>Eukaryota</taxon>
        <taxon>Metazoa</taxon>
        <taxon>Ecdysozoa</taxon>
        <taxon>Arthropoda</taxon>
        <taxon>Hexapoda</taxon>
        <taxon>Collembola</taxon>
        <taxon>Symphypleona</taxon>
        <taxon>Sminthuridae</taxon>
        <taxon>Allacma</taxon>
    </lineage>
</organism>
<dbReference type="CDD" id="cd04178">
    <property type="entry name" value="Nucleostemin_like"/>
    <property type="match status" value="1"/>
</dbReference>
<feature type="domain" description="CP-type G" evidence="4">
    <location>
        <begin position="78"/>
        <end position="262"/>
    </location>
</feature>
<feature type="non-terminal residue" evidence="5">
    <location>
        <position position="446"/>
    </location>
</feature>
<reference evidence="5" key="1">
    <citation type="submission" date="2021-06" db="EMBL/GenBank/DDBJ databases">
        <authorList>
            <person name="Hodson N. C."/>
            <person name="Mongue J. A."/>
            <person name="Jaron S. K."/>
        </authorList>
    </citation>
    <scope>NUCLEOTIDE SEQUENCE</scope>
</reference>
<dbReference type="PANTHER" id="PTHR11089:SF30">
    <property type="entry name" value="GUANINE NUCLEOTIDE-BINDING PROTEIN-LIKE 3 HOMOLOG"/>
    <property type="match status" value="1"/>
</dbReference>
<keyword evidence="2" id="KW-0342">GTP-binding</keyword>
<comment type="caution">
    <text evidence="5">The sequence shown here is derived from an EMBL/GenBank/DDBJ whole genome shotgun (WGS) entry which is preliminary data.</text>
</comment>
<evidence type="ECO:0000256" key="3">
    <source>
        <dbReference type="SAM" id="MobiDB-lite"/>
    </source>
</evidence>
<evidence type="ECO:0000256" key="1">
    <source>
        <dbReference type="ARBA" id="ARBA00022741"/>
    </source>
</evidence>
<keyword evidence="1" id="KW-0547">Nucleotide-binding</keyword>
<dbReference type="InterPro" id="IPR030378">
    <property type="entry name" value="G_CP_dom"/>
</dbReference>
<gene>
    <name evidence="5" type="ORF">AFUS01_LOCUS1106</name>
</gene>
<dbReference type="GO" id="GO:0005730">
    <property type="term" value="C:nucleolus"/>
    <property type="evidence" value="ECO:0007669"/>
    <property type="project" value="TreeGrafter"/>
</dbReference>
<feature type="compositionally biased region" description="Basic and acidic residues" evidence="3">
    <location>
        <begin position="387"/>
        <end position="397"/>
    </location>
</feature>
<evidence type="ECO:0000256" key="2">
    <source>
        <dbReference type="ARBA" id="ARBA00023134"/>
    </source>
</evidence>
<dbReference type="GO" id="GO:0005525">
    <property type="term" value="F:GTP binding"/>
    <property type="evidence" value="ECO:0007669"/>
    <property type="project" value="UniProtKB-KW"/>
</dbReference>
<evidence type="ECO:0000313" key="6">
    <source>
        <dbReference type="Proteomes" id="UP000708208"/>
    </source>
</evidence>
<dbReference type="OrthoDB" id="444945at2759"/>
<evidence type="ECO:0000259" key="4">
    <source>
        <dbReference type="PROSITE" id="PS51721"/>
    </source>
</evidence>
<dbReference type="AlphaFoldDB" id="A0A8J2JCE0"/>
<dbReference type="PANTHER" id="PTHR11089">
    <property type="entry name" value="GTP-BINDING PROTEIN-RELATED"/>
    <property type="match status" value="1"/>
</dbReference>
<dbReference type="InterPro" id="IPR006073">
    <property type="entry name" value="GTP-bd"/>
</dbReference>
<protein>
    <recommendedName>
        <fullName evidence="4">CP-type G domain-containing protein</fullName>
    </recommendedName>
</protein>